<dbReference type="KEGG" id="dbc:MFMK1_003344"/>
<dbReference type="GO" id="GO:0003677">
    <property type="term" value="F:DNA binding"/>
    <property type="evidence" value="ECO:0007669"/>
    <property type="project" value="InterPro"/>
</dbReference>
<sequence>MYIRQECLLSFEEILNLQPQTKLELVLSQIDLSDFEIAFKRSRFGPKGYDPTPMLYALIAAQLEQIRTVKALVQRLKQDPVFRYCCCFEVCGQVPSEATFSRFLTKISESEDLQKLFHKLVIRAKELNIIDGETVAIDSTKMDAFESPKPHSKLTDNGLTPNWGAKRDTNGNQVKWFGWKLHILSDTKSELPLEISVTPANVYDGTVALPLIEKLFESFGDLFKPRYYAMDSGYDFNYIYDAIVNDYQAKPVIAYNPRGSKSAPEGLDNDLQPICSAGYKMVYWGTDGDYIKLRCPHVCGKVDCVHGSNWCSNSNYGYVRKVNYKKEPRFYSYPFRGTEKWQSIYNQRTAVERCNSRLKEYLNLGNIRAKGIKKALTHCLLNSIALVAGTIAANSGQSKLKVA</sequence>
<feature type="domain" description="Transposase IS4-like" evidence="1">
    <location>
        <begin position="133"/>
        <end position="386"/>
    </location>
</feature>
<dbReference type="Pfam" id="PF01609">
    <property type="entry name" value="DDE_Tnp_1"/>
    <property type="match status" value="1"/>
</dbReference>
<gene>
    <name evidence="3" type="ORF">MFMK1_000302</name>
    <name evidence="4" type="ORF">MFMK1_001190</name>
    <name evidence="5" type="ORF">MFMK1_003344</name>
</gene>
<dbReference type="GO" id="GO:0004803">
    <property type="term" value="F:transposase activity"/>
    <property type="evidence" value="ECO:0007669"/>
    <property type="project" value="InterPro"/>
</dbReference>
<dbReference type="KEGG" id="dbc:MFMK1_001190"/>
<dbReference type="GO" id="GO:0006313">
    <property type="term" value="P:DNA transposition"/>
    <property type="evidence" value="ECO:0007669"/>
    <property type="project" value="InterPro"/>
</dbReference>
<dbReference type="EMBL" id="CP121694">
    <property type="protein sequence ID" value="WRO21382.1"/>
    <property type="molecule type" value="Genomic_DNA"/>
</dbReference>
<dbReference type="InterPro" id="IPR008490">
    <property type="entry name" value="Transposase_InsH_N"/>
</dbReference>
<evidence type="ECO:0000313" key="3">
    <source>
        <dbReference type="EMBL" id="WRO20527.1"/>
    </source>
</evidence>
<dbReference type="RefSeq" id="WP_366922865.1">
    <property type="nucleotide sequence ID" value="NZ_CP121694.1"/>
</dbReference>
<evidence type="ECO:0000313" key="5">
    <source>
        <dbReference type="EMBL" id="WRO23484.1"/>
    </source>
</evidence>
<accession>A0AAU0UMG0</accession>
<dbReference type="Proteomes" id="UP001329915">
    <property type="component" value="Chromosome"/>
</dbReference>
<evidence type="ECO:0000313" key="6">
    <source>
        <dbReference type="Proteomes" id="UP001329915"/>
    </source>
</evidence>
<dbReference type="EMBL" id="CP121694">
    <property type="protein sequence ID" value="WRO23484.1"/>
    <property type="molecule type" value="Genomic_DNA"/>
</dbReference>
<dbReference type="EMBL" id="CP121694">
    <property type="protein sequence ID" value="WRO20527.1"/>
    <property type="molecule type" value="Genomic_DNA"/>
</dbReference>
<name>A0AAU0UMG0_9FIRM</name>
<evidence type="ECO:0000259" key="2">
    <source>
        <dbReference type="Pfam" id="PF05598"/>
    </source>
</evidence>
<dbReference type="InterPro" id="IPR002559">
    <property type="entry name" value="Transposase_11"/>
</dbReference>
<organism evidence="4 6">
    <name type="scientific">Metallumcola ferriviriculae</name>
    <dbReference type="NCBI Taxonomy" id="3039180"/>
    <lineage>
        <taxon>Bacteria</taxon>
        <taxon>Bacillati</taxon>
        <taxon>Bacillota</taxon>
        <taxon>Clostridia</taxon>
        <taxon>Neomoorellales</taxon>
        <taxon>Desulfitibacteraceae</taxon>
        <taxon>Metallumcola</taxon>
    </lineage>
</organism>
<keyword evidence="6" id="KW-1185">Reference proteome</keyword>
<dbReference type="PANTHER" id="PTHR33408">
    <property type="entry name" value="TRANSPOSASE"/>
    <property type="match status" value="1"/>
</dbReference>
<dbReference type="AlphaFoldDB" id="A0AAU0UMG0"/>
<dbReference type="Pfam" id="PF05598">
    <property type="entry name" value="DUF772"/>
    <property type="match status" value="1"/>
</dbReference>
<protein>
    <submittedName>
        <fullName evidence="4">Transposase</fullName>
    </submittedName>
</protein>
<dbReference type="KEGG" id="dbc:MFMK1_000302"/>
<evidence type="ECO:0000313" key="4">
    <source>
        <dbReference type="EMBL" id="WRO21382.1"/>
    </source>
</evidence>
<evidence type="ECO:0000259" key="1">
    <source>
        <dbReference type="Pfam" id="PF01609"/>
    </source>
</evidence>
<feature type="domain" description="Transposase InsH N-terminal" evidence="2">
    <location>
        <begin position="18"/>
        <end position="105"/>
    </location>
</feature>
<proteinExistence type="predicted"/>
<reference evidence="4 6" key="1">
    <citation type="submission" date="2023-04" db="EMBL/GenBank/DDBJ databases">
        <authorList>
            <person name="Hsu D."/>
        </authorList>
    </citation>
    <scope>NUCLEOTIDE SEQUENCE [LARGE SCALE GENOMIC DNA]</scope>
    <source>
        <strain evidence="4 6">MK1</strain>
    </source>
</reference>